<protein>
    <recommendedName>
        <fullName evidence="2">Glutaredoxin domain-containing protein</fullName>
    </recommendedName>
</protein>
<sequence length="391" mass="43686">MGCVASKPFIDDDLHGGIFFPRGFDSDFSSHVVSLTSTTYGALNLDRCESDREEEEREVIKRECRRPPPIKLDLLQKSARKEEPPEIIDARELMEDLANETPFCTPLKKQEKPQFSSPPAKQKRRVAGKENASARPQESKRWDFDLSRILRPFSPSDNAKRISAQTPGKKRNLPPSASARDSGGSASRRSLSPVFDPDLLASLEREHLQDGGKIKKKVTLVPWTQNARDSALFLHSYEEKCPPGGKNTVVFYSTTLRGIRKTFENCNAVRSALESHRVQIGERDISMDSGYREELRSLMGSKEVSIPVVFVKGRLIGGAEEVLKLEEEGKLGPLLEELPRATVACEACAGVRFIMCMDCRGSCKVLDEEQKKMAKCKECNENGLIHCPICC</sequence>
<feature type="compositionally biased region" description="Low complexity" evidence="1">
    <location>
        <begin position="174"/>
        <end position="193"/>
    </location>
</feature>
<proteinExistence type="predicted"/>
<dbReference type="Pfam" id="PF00462">
    <property type="entry name" value="Glutaredoxin"/>
    <property type="match status" value="1"/>
</dbReference>
<dbReference type="AlphaFoldDB" id="A0A8J5K9R7"/>
<name>A0A8J5K9R7_ZINOF</name>
<accession>A0A8J5K9R7</accession>
<dbReference type="PANTHER" id="PTHR45669">
    <property type="entry name" value="GLUTAREDOXIN DOMAIN-CONTAINING CYSTEINE-RICH PROTEIN CG12206-RELATED"/>
    <property type="match status" value="1"/>
</dbReference>
<evidence type="ECO:0000259" key="2">
    <source>
        <dbReference type="Pfam" id="PF00462"/>
    </source>
</evidence>
<dbReference type="EMBL" id="JACMSC010000017">
    <property type="protein sequence ID" value="KAG6479935.1"/>
    <property type="molecule type" value="Genomic_DNA"/>
</dbReference>
<dbReference type="PROSITE" id="PS51354">
    <property type="entry name" value="GLUTAREDOXIN_2"/>
    <property type="match status" value="1"/>
</dbReference>
<keyword evidence="4" id="KW-1185">Reference proteome</keyword>
<feature type="region of interest" description="Disordered" evidence="1">
    <location>
        <begin position="103"/>
        <end position="140"/>
    </location>
</feature>
<dbReference type="InterPro" id="IPR002109">
    <property type="entry name" value="Glutaredoxin"/>
</dbReference>
<feature type="domain" description="Glutaredoxin" evidence="2">
    <location>
        <begin position="249"/>
        <end position="316"/>
    </location>
</feature>
<evidence type="ECO:0000313" key="3">
    <source>
        <dbReference type="EMBL" id="KAG6479935.1"/>
    </source>
</evidence>
<dbReference type="PANTHER" id="PTHR45669:SF12">
    <property type="entry name" value="EMB|CAB85507.1"/>
    <property type="match status" value="1"/>
</dbReference>
<organism evidence="3 4">
    <name type="scientific">Zingiber officinale</name>
    <name type="common">Ginger</name>
    <name type="synonym">Amomum zingiber</name>
    <dbReference type="NCBI Taxonomy" id="94328"/>
    <lineage>
        <taxon>Eukaryota</taxon>
        <taxon>Viridiplantae</taxon>
        <taxon>Streptophyta</taxon>
        <taxon>Embryophyta</taxon>
        <taxon>Tracheophyta</taxon>
        <taxon>Spermatophyta</taxon>
        <taxon>Magnoliopsida</taxon>
        <taxon>Liliopsida</taxon>
        <taxon>Zingiberales</taxon>
        <taxon>Zingiberaceae</taxon>
        <taxon>Zingiber</taxon>
    </lineage>
</organism>
<evidence type="ECO:0000313" key="4">
    <source>
        <dbReference type="Proteomes" id="UP000734854"/>
    </source>
</evidence>
<feature type="region of interest" description="Disordered" evidence="1">
    <location>
        <begin position="155"/>
        <end position="193"/>
    </location>
</feature>
<dbReference type="CDD" id="cd03031">
    <property type="entry name" value="GRX_GRX_like"/>
    <property type="match status" value="1"/>
</dbReference>
<evidence type="ECO:0000256" key="1">
    <source>
        <dbReference type="SAM" id="MobiDB-lite"/>
    </source>
</evidence>
<reference evidence="3 4" key="1">
    <citation type="submission" date="2020-08" db="EMBL/GenBank/DDBJ databases">
        <title>Plant Genome Project.</title>
        <authorList>
            <person name="Zhang R.-G."/>
        </authorList>
    </citation>
    <scope>NUCLEOTIDE SEQUENCE [LARGE SCALE GENOMIC DNA]</scope>
    <source>
        <tissue evidence="3">Rhizome</tissue>
    </source>
</reference>
<gene>
    <name evidence="3" type="ORF">ZIOFF_063412</name>
</gene>
<dbReference type="OrthoDB" id="423313at2759"/>
<dbReference type="Pfam" id="PF23733">
    <property type="entry name" value="GRXCR1-2_C"/>
    <property type="match status" value="1"/>
</dbReference>
<comment type="caution">
    <text evidence="3">The sequence shown here is derived from an EMBL/GenBank/DDBJ whole genome shotgun (WGS) entry which is preliminary data.</text>
</comment>
<dbReference type="Proteomes" id="UP000734854">
    <property type="component" value="Unassembled WGS sequence"/>
</dbReference>